<name>A0A8R1DIY4_CAEJA</name>
<evidence type="ECO:0000256" key="2">
    <source>
        <dbReference type="ARBA" id="ARBA00023242"/>
    </source>
</evidence>
<reference evidence="5" key="2">
    <citation type="submission" date="2022-06" db="UniProtKB">
        <authorList>
            <consortium name="EnsemblMetazoa"/>
        </authorList>
    </citation>
    <scope>IDENTIFICATION</scope>
    <source>
        <strain evidence="5">DF5081</strain>
    </source>
</reference>
<dbReference type="Pfam" id="PF00808">
    <property type="entry name" value="CBFD_NFYB_HMF"/>
    <property type="match status" value="1"/>
</dbReference>
<dbReference type="GO" id="GO:0006261">
    <property type="term" value="P:DNA-templated DNA replication"/>
    <property type="evidence" value="ECO:0007669"/>
    <property type="project" value="TreeGrafter"/>
</dbReference>
<dbReference type="PANTHER" id="PTHR10252">
    <property type="entry name" value="HISTONE-LIKE TRANSCRIPTION FACTOR CCAAT-RELATED"/>
    <property type="match status" value="1"/>
</dbReference>
<evidence type="ECO:0000256" key="3">
    <source>
        <dbReference type="SAM" id="MobiDB-lite"/>
    </source>
</evidence>
<evidence type="ECO:0000313" key="5">
    <source>
        <dbReference type="EnsemblMetazoa" id="CJA04092.1"/>
    </source>
</evidence>
<dbReference type="CDD" id="cd22929">
    <property type="entry name" value="HFD_POLE4-like"/>
    <property type="match status" value="1"/>
</dbReference>
<feature type="compositionally biased region" description="Basic and acidic residues" evidence="3">
    <location>
        <begin position="172"/>
        <end position="183"/>
    </location>
</feature>
<reference evidence="6" key="1">
    <citation type="submission" date="2010-08" db="EMBL/GenBank/DDBJ databases">
        <authorList>
            <consortium name="Caenorhabditis japonica Sequencing Consortium"/>
            <person name="Wilson R.K."/>
        </authorList>
    </citation>
    <scope>NUCLEOTIDE SEQUENCE [LARGE SCALE GENOMIC DNA]</scope>
    <source>
        <strain evidence="6">DF5081</strain>
    </source>
</reference>
<evidence type="ECO:0000259" key="4">
    <source>
        <dbReference type="Pfam" id="PF00808"/>
    </source>
</evidence>
<dbReference type="Proteomes" id="UP000005237">
    <property type="component" value="Unassembled WGS sequence"/>
</dbReference>
<keyword evidence="6" id="KW-1185">Reference proteome</keyword>
<sequence>MAWRKKSRKEVITALSREDVEKIEEEVADLVKTQLPIGRVKKVVRMNPDVEMVNSEALQLLAKAAELFIKELSNASNQYACQEKRKTVQTKDIDKAIQKNWQFAFLEDALDGWPKSEPKKRQKGGTSSQETIHEQDVEENEENEEENEEELPETVPEADEDEELVENDTDVVENRRDVFAEQF</sequence>
<feature type="region of interest" description="Disordered" evidence="3">
    <location>
        <begin position="114"/>
        <end position="183"/>
    </location>
</feature>
<proteinExistence type="predicted"/>
<dbReference type="GO" id="GO:0008622">
    <property type="term" value="C:epsilon DNA polymerase complex"/>
    <property type="evidence" value="ECO:0007669"/>
    <property type="project" value="TreeGrafter"/>
</dbReference>
<dbReference type="AlphaFoldDB" id="A0A8R1DIY4"/>
<dbReference type="InterPro" id="IPR003958">
    <property type="entry name" value="CBFA_NFYB_domain"/>
</dbReference>
<dbReference type="EnsemblMetazoa" id="CJA04092.1">
    <property type="protein sequence ID" value="CJA04092.1"/>
    <property type="gene ID" value="WBGene00123296"/>
</dbReference>
<feature type="domain" description="Transcription factor CBF/NF-Y/archaeal histone" evidence="4">
    <location>
        <begin position="34"/>
        <end position="97"/>
    </location>
</feature>
<dbReference type="InterPro" id="IPR009072">
    <property type="entry name" value="Histone-fold"/>
</dbReference>
<dbReference type="Gene3D" id="1.10.20.10">
    <property type="entry name" value="Histone, subunit A"/>
    <property type="match status" value="1"/>
</dbReference>
<evidence type="ECO:0000256" key="1">
    <source>
        <dbReference type="ARBA" id="ARBA00004123"/>
    </source>
</evidence>
<organism evidence="5 6">
    <name type="scientific">Caenorhabditis japonica</name>
    <dbReference type="NCBI Taxonomy" id="281687"/>
    <lineage>
        <taxon>Eukaryota</taxon>
        <taxon>Metazoa</taxon>
        <taxon>Ecdysozoa</taxon>
        <taxon>Nematoda</taxon>
        <taxon>Chromadorea</taxon>
        <taxon>Rhabditida</taxon>
        <taxon>Rhabditina</taxon>
        <taxon>Rhabditomorpha</taxon>
        <taxon>Rhabditoidea</taxon>
        <taxon>Rhabditidae</taxon>
        <taxon>Peloderinae</taxon>
        <taxon>Caenorhabditis</taxon>
    </lineage>
</organism>
<dbReference type="OMA" id="MAWIGQY"/>
<evidence type="ECO:0000313" key="6">
    <source>
        <dbReference type="Proteomes" id="UP000005237"/>
    </source>
</evidence>
<dbReference type="InterPro" id="IPR050568">
    <property type="entry name" value="Transcr_DNA_Rep_Reg"/>
</dbReference>
<protein>
    <submittedName>
        <fullName evidence="5">CBFD_NFYB_HMF domain-containing protein</fullName>
    </submittedName>
</protein>
<dbReference type="PANTHER" id="PTHR10252:SF79">
    <property type="entry name" value="DNA POLYMERASE EPSILON SUBUNIT 4"/>
    <property type="match status" value="1"/>
</dbReference>
<comment type="subcellular location">
    <subcellularLocation>
        <location evidence="1">Nucleus</location>
    </subcellularLocation>
</comment>
<dbReference type="GO" id="GO:0046982">
    <property type="term" value="F:protein heterodimerization activity"/>
    <property type="evidence" value="ECO:0007669"/>
    <property type="project" value="InterPro"/>
</dbReference>
<feature type="compositionally biased region" description="Acidic residues" evidence="3">
    <location>
        <begin position="136"/>
        <end position="171"/>
    </location>
</feature>
<accession>A0A8R1DIY4</accession>
<dbReference type="SUPFAM" id="SSF47113">
    <property type="entry name" value="Histone-fold"/>
    <property type="match status" value="1"/>
</dbReference>
<keyword evidence="2" id="KW-0539">Nucleus</keyword>